<feature type="region of interest" description="Disordered" evidence="1">
    <location>
        <begin position="1"/>
        <end position="20"/>
    </location>
</feature>
<evidence type="ECO:0000256" key="1">
    <source>
        <dbReference type="SAM" id="MobiDB-lite"/>
    </source>
</evidence>
<evidence type="ECO:0000259" key="2">
    <source>
        <dbReference type="PROSITE" id="PS50097"/>
    </source>
</evidence>
<keyword evidence="5" id="KW-1185">Reference proteome</keyword>
<dbReference type="KEGG" id="kpin:30171440"/>
<dbReference type="AlphaFoldDB" id="A0A1B9I663"/>
<dbReference type="InterPro" id="IPR000210">
    <property type="entry name" value="BTB/POZ_dom"/>
</dbReference>
<feature type="domain" description="BTB" evidence="2">
    <location>
        <begin position="53"/>
        <end position="120"/>
    </location>
</feature>
<reference evidence="4" key="4">
    <citation type="submission" date="2024-02" db="EMBL/GenBank/DDBJ databases">
        <title>Comparative genomics of Cryptococcus and Kwoniella reveals pathogenesis evolution and contrasting modes of karyotype evolution via chromosome fusion or intercentromeric recombination.</title>
        <authorList>
            <person name="Coelho M.A."/>
            <person name="David-Palma M."/>
            <person name="Shea T."/>
            <person name="Bowers K."/>
            <person name="McGinley-Smith S."/>
            <person name="Mohammad A.W."/>
            <person name="Gnirke A."/>
            <person name="Yurkov A.M."/>
            <person name="Nowrousian M."/>
            <person name="Sun S."/>
            <person name="Cuomo C.A."/>
            <person name="Heitman J."/>
        </authorList>
    </citation>
    <scope>NUCLEOTIDE SEQUENCE</scope>
    <source>
        <strain evidence="4">CBS 10737</strain>
    </source>
</reference>
<dbReference type="InterPro" id="IPR011333">
    <property type="entry name" value="SKP1/BTB/POZ_sf"/>
</dbReference>
<dbReference type="PANTHER" id="PTHR47369:SF2">
    <property type="entry name" value="BTB_POZ DOMAIN-CONTAINING PROTEIN 2"/>
    <property type="match status" value="1"/>
</dbReference>
<dbReference type="EMBL" id="CP144521">
    <property type="protein sequence ID" value="WWC68782.1"/>
    <property type="molecule type" value="Genomic_DNA"/>
</dbReference>
<evidence type="ECO:0000313" key="4">
    <source>
        <dbReference type="EMBL" id="WWC68782.1"/>
    </source>
</evidence>
<proteinExistence type="predicted"/>
<dbReference type="STRING" id="1296096.A0A1B9I663"/>
<organism evidence="3">
    <name type="scientific">Kwoniella pini CBS 10737</name>
    <dbReference type="NCBI Taxonomy" id="1296096"/>
    <lineage>
        <taxon>Eukaryota</taxon>
        <taxon>Fungi</taxon>
        <taxon>Dikarya</taxon>
        <taxon>Basidiomycota</taxon>
        <taxon>Agaricomycotina</taxon>
        <taxon>Tremellomycetes</taxon>
        <taxon>Tremellales</taxon>
        <taxon>Cryptococcaceae</taxon>
        <taxon>Kwoniella</taxon>
    </lineage>
</organism>
<dbReference type="OrthoDB" id="6359943at2759"/>
<dbReference type="Proteomes" id="UP000094020">
    <property type="component" value="Chromosome 3"/>
</dbReference>
<accession>A0A1B9I663</accession>
<protein>
    <recommendedName>
        <fullName evidence="2">BTB domain-containing protein</fullName>
    </recommendedName>
</protein>
<dbReference type="PROSITE" id="PS50097">
    <property type="entry name" value="BTB"/>
    <property type="match status" value="1"/>
</dbReference>
<dbReference type="Pfam" id="PF00651">
    <property type="entry name" value="BTB"/>
    <property type="match status" value="1"/>
</dbReference>
<reference evidence="3" key="1">
    <citation type="submission" date="2013-07" db="EMBL/GenBank/DDBJ databases">
        <title>The Genome Sequence of Cryptococcus pinus CBS10737.</title>
        <authorList>
            <consortium name="The Broad Institute Genome Sequencing Platform"/>
            <person name="Cuomo C."/>
            <person name="Litvintseva A."/>
            <person name="Chen Y."/>
            <person name="Heitman J."/>
            <person name="Sun S."/>
            <person name="Springer D."/>
            <person name="Dromer F."/>
            <person name="Young S.K."/>
            <person name="Zeng Q."/>
            <person name="Gargeya S."/>
            <person name="Fitzgerald M."/>
            <person name="Abouelleil A."/>
            <person name="Alvarado L."/>
            <person name="Berlin A.M."/>
            <person name="Chapman S.B."/>
            <person name="Dewar J."/>
            <person name="Goldberg J."/>
            <person name="Griggs A."/>
            <person name="Gujja S."/>
            <person name="Hansen M."/>
            <person name="Howarth C."/>
            <person name="Imamovic A."/>
            <person name="Larimer J."/>
            <person name="McCowan C."/>
            <person name="Murphy C."/>
            <person name="Pearson M."/>
            <person name="Priest M."/>
            <person name="Roberts A."/>
            <person name="Saif S."/>
            <person name="Shea T."/>
            <person name="Sykes S."/>
            <person name="Wortman J."/>
            <person name="Nusbaum C."/>
            <person name="Birren B."/>
        </authorList>
    </citation>
    <scope>NUCLEOTIDE SEQUENCE [LARGE SCALE GENOMIC DNA]</scope>
    <source>
        <strain evidence="3">CBS 10737</strain>
    </source>
</reference>
<gene>
    <name evidence="3" type="ORF">I206_03071</name>
    <name evidence="4" type="ORF">I206_102717</name>
</gene>
<dbReference type="GeneID" id="30171440"/>
<dbReference type="Gene3D" id="3.30.710.10">
    <property type="entry name" value="Potassium Channel Kv1.1, Chain A"/>
    <property type="match status" value="1"/>
</dbReference>
<reference evidence="4" key="2">
    <citation type="submission" date="2013-07" db="EMBL/GenBank/DDBJ databases">
        <authorList>
            <consortium name="The Broad Institute Genome Sequencing Platform"/>
            <person name="Cuomo C."/>
            <person name="Litvintseva A."/>
            <person name="Chen Y."/>
            <person name="Heitman J."/>
            <person name="Sun S."/>
            <person name="Springer D."/>
            <person name="Dromer F."/>
            <person name="Young S.K."/>
            <person name="Zeng Q."/>
            <person name="Gargeya S."/>
            <person name="Fitzgerald M."/>
            <person name="Abouelleil A."/>
            <person name="Alvarado L."/>
            <person name="Berlin A.M."/>
            <person name="Chapman S.B."/>
            <person name="Dewar J."/>
            <person name="Goldberg J."/>
            <person name="Griggs A."/>
            <person name="Gujja S."/>
            <person name="Hansen M."/>
            <person name="Howarth C."/>
            <person name="Imamovic A."/>
            <person name="Larimer J."/>
            <person name="McCowan C."/>
            <person name="Murphy C."/>
            <person name="Pearson M."/>
            <person name="Priest M."/>
            <person name="Roberts A."/>
            <person name="Saif S."/>
            <person name="Shea T."/>
            <person name="Sykes S."/>
            <person name="Wortman J."/>
            <person name="Nusbaum C."/>
            <person name="Birren B."/>
        </authorList>
    </citation>
    <scope>NUCLEOTIDE SEQUENCE</scope>
    <source>
        <strain evidence="4">CBS 10737</strain>
    </source>
</reference>
<evidence type="ECO:0000313" key="3">
    <source>
        <dbReference type="EMBL" id="OCF51007.1"/>
    </source>
</evidence>
<reference evidence="3" key="3">
    <citation type="submission" date="2016-07" db="EMBL/GenBank/DDBJ databases">
        <title>Evolution of pathogenesis and genome organization in the Tremellales.</title>
        <authorList>
            <person name="Cuomo C."/>
            <person name="Litvintseva A."/>
            <person name="Heitman J."/>
            <person name="Chen Y."/>
            <person name="Sun S."/>
            <person name="Springer D."/>
            <person name="Dromer F."/>
            <person name="Young S."/>
            <person name="Zeng Q."/>
            <person name="Chapman S."/>
            <person name="Gujja S."/>
            <person name="Saif S."/>
            <person name="Birren B."/>
        </authorList>
    </citation>
    <scope>NUCLEOTIDE SEQUENCE</scope>
    <source>
        <strain evidence="3">CBS 10737</strain>
    </source>
</reference>
<evidence type="ECO:0000313" key="5">
    <source>
        <dbReference type="Proteomes" id="UP000094020"/>
    </source>
</evidence>
<dbReference type="EMBL" id="KI894009">
    <property type="protein sequence ID" value="OCF51007.1"/>
    <property type="molecule type" value="Genomic_DNA"/>
</dbReference>
<name>A0A1B9I663_9TREE</name>
<dbReference type="PANTHER" id="PTHR47369">
    <property type="entry name" value="BTB/POZ DOMAIN-CONTAINING PROTEIN"/>
    <property type="match status" value="1"/>
</dbReference>
<sequence>MSSTLNGNEEIQNGGESSKSVAVSHTVDSGLYEHAINSTNWIYNVGYLHQDWADVNLTFFQSGLKAHRILLAKSPYLSNIMRNVAPGSNIHLNFADENINQESVHITLQHLYNPSHDLIKQNNAKSILATSYLFGGMPELVNHSYEIIKSSIDPSNIIEMIEWLSQPVDILSNGFRNGNGDLNNTNHNQILNKENWEENENRYGEWTAKLKKDVIDYLLNQLFEKYSIYDLTKSNEILNLFSKLPYELFKFILESNKLKINSMQERFSFTKKIINQRKKLNNNNNNNSNSNSNLIIKNNNLVLLEESVVLAFKGGEGMEIHISRKPKKTRQLWKVES</sequence>
<dbReference type="RefSeq" id="XP_019012226.1">
    <property type="nucleotide sequence ID" value="XM_019154823.1"/>
</dbReference>